<dbReference type="InterPro" id="IPR000086">
    <property type="entry name" value="NUDIX_hydrolase_dom"/>
</dbReference>
<accession>A0A8J2LAT8</accession>
<dbReference type="GO" id="GO:0008270">
    <property type="term" value="F:zinc ion binding"/>
    <property type="evidence" value="ECO:0007669"/>
    <property type="project" value="UniProtKB-KW"/>
</dbReference>
<sequence length="758" mass="85945">MNICKSDALLPPGHLILRCKPFAYALSKDSVKTSCDFCFKSAKDVVEGELARCAGCHLVLYCDRQCQKNGWNDGHKWECKGFLSQGKIAPTFTRVLLRVICRLQTGSDYYDVVPPKTHRRFKDLMSHYSDLKNDIVRMEQVIAVGKVVESILGFHKKITLPNESEIIALCGRIFVNTFSICNQEFQDLGTGLYIGASVFDHSCQPMAVATFHSTLIEIRSIVPLPASFPTNKITICYQDSLRPSMVRIRELRKCYYFDCQCERCSEQKFDSEMLSVYCSSEDSGSVIRCEVNPKHYDRCPKCRTEFSADYVRKVAETEDIVFTKINEMTAVTYLDVCESCISVMNSLRFSDTHWMKTHMSYAAFEACIDKQLWEKAFQYGMLAMKGQRKYLQALSPYLGITILKMAKLSWFLGKDKLASELIGEAVEIISITQDLMSWTLKRMAQYVKQSKYLQLLKENDDLCKAAFEKADFLFYSRGKPLLTATPKFSIKWKSFEDAESSCEELKSSSVLLTIKDDTDDKPLFACNVKPDIADTITDGEFTDMRKAILTLNTNEAKLVCRGHSLLKWQHNFKYCPSCAGPLQRNVSGTFQLCTNPIHKSTIHHYPQTCPVAITRVVDSTNERTVLVRQPRHPPGMYTCVAGFIEPGEDLENTVRREIAEEVGLVVDEIKYFGSQTWALPQDSLMLGCCAVAAPGSENLEIDKGELEGAKWFTKEEVREAFARIKQNPGLLVKNEKISFIVPPRGAIAHELLKDWISE</sequence>
<comment type="caution">
    <text evidence="13">The sequence shown here is derived from an EMBL/GenBank/DDBJ whole genome shotgun (WGS) entry which is preliminary data.</text>
</comment>
<dbReference type="PROSITE" id="PS01360">
    <property type="entry name" value="ZF_MYND_1"/>
    <property type="match status" value="1"/>
</dbReference>
<dbReference type="Pfam" id="PF01753">
    <property type="entry name" value="zf-MYND"/>
    <property type="match status" value="1"/>
</dbReference>
<comment type="catalytic activity">
    <reaction evidence="8">
        <text>NAD(+) + H2O = beta-nicotinamide D-ribonucleotide + AMP + 2 H(+)</text>
        <dbReference type="Rhea" id="RHEA:11800"/>
        <dbReference type="ChEBI" id="CHEBI:14649"/>
        <dbReference type="ChEBI" id="CHEBI:15377"/>
        <dbReference type="ChEBI" id="CHEBI:15378"/>
        <dbReference type="ChEBI" id="CHEBI:57540"/>
        <dbReference type="ChEBI" id="CHEBI:456215"/>
        <dbReference type="EC" id="3.6.1.22"/>
    </reaction>
    <physiologicalReaction direction="left-to-right" evidence="8">
        <dbReference type="Rhea" id="RHEA:11801"/>
    </physiologicalReaction>
</comment>
<dbReference type="Pfam" id="PF00293">
    <property type="entry name" value="NUDIX"/>
    <property type="match status" value="1"/>
</dbReference>
<feature type="domain" description="Nudix hydrolase" evidence="12">
    <location>
        <begin position="606"/>
        <end position="734"/>
    </location>
</feature>
<dbReference type="Pfam" id="PF09296">
    <property type="entry name" value="NUDIX-like"/>
    <property type="match status" value="1"/>
</dbReference>
<evidence type="ECO:0000256" key="2">
    <source>
        <dbReference type="ARBA" id="ARBA00022723"/>
    </source>
</evidence>
<reference evidence="13" key="1">
    <citation type="submission" date="2021-06" db="EMBL/GenBank/DDBJ databases">
        <authorList>
            <person name="Hodson N. C."/>
            <person name="Mongue J. A."/>
            <person name="Jaron S. K."/>
        </authorList>
    </citation>
    <scope>NUCLEOTIDE SEQUENCE</scope>
</reference>
<evidence type="ECO:0000256" key="6">
    <source>
        <dbReference type="ARBA" id="ARBA00022842"/>
    </source>
</evidence>
<keyword evidence="14" id="KW-1185">Reference proteome</keyword>
<proteinExistence type="predicted"/>
<keyword evidence="5" id="KW-0862">Zinc</keyword>
<comment type="catalytic activity">
    <reaction evidence="9">
        <text>NADH + H2O = reduced beta-nicotinamide D-ribonucleotide + AMP + 2 H(+)</text>
        <dbReference type="Rhea" id="RHEA:48868"/>
        <dbReference type="ChEBI" id="CHEBI:15377"/>
        <dbReference type="ChEBI" id="CHEBI:15378"/>
        <dbReference type="ChEBI" id="CHEBI:57945"/>
        <dbReference type="ChEBI" id="CHEBI:90832"/>
        <dbReference type="ChEBI" id="CHEBI:456215"/>
        <dbReference type="EC" id="3.6.1.22"/>
    </reaction>
    <physiologicalReaction direction="left-to-right" evidence="9">
        <dbReference type="Rhea" id="RHEA:48869"/>
    </physiologicalReaction>
</comment>
<dbReference type="PROSITE" id="PS00893">
    <property type="entry name" value="NUDIX_BOX"/>
    <property type="match status" value="1"/>
</dbReference>
<evidence type="ECO:0000259" key="12">
    <source>
        <dbReference type="PROSITE" id="PS51462"/>
    </source>
</evidence>
<dbReference type="NCBIfam" id="NF001299">
    <property type="entry name" value="PRK00241.1"/>
    <property type="match status" value="1"/>
</dbReference>
<protein>
    <submittedName>
        <fullName evidence="13">Uncharacterized protein</fullName>
    </submittedName>
</protein>
<comment type="catalytic activity">
    <reaction evidence="7">
        <text>NADPH + H2O = reduced beta-nicotinamide D-ribonucleotide + adenosine 2',5'-bisphosphate + 2 H(+)</text>
        <dbReference type="Rhea" id="RHEA:60820"/>
        <dbReference type="ChEBI" id="CHEBI:15377"/>
        <dbReference type="ChEBI" id="CHEBI:15378"/>
        <dbReference type="ChEBI" id="CHEBI:57783"/>
        <dbReference type="ChEBI" id="CHEBI:90832"/>
        <dbReference type="ChEBI" id="CHEBI:194156"/>
    </reaction>
    <physiologicalReaction direction="left-to-right" evidence="7">
        <dbReference type="Rhea" id="RHEA:60821"/>
    </physiologicalReaction>
</comment>
<dbReference type="EMBL" id="CAJVCH010557456">
    <property type="protein sequence ID" value="CAG7830755.1"/>
    <property type="molecule type" value="Genomic_DNA"/>
</dbReference>
<evidence type="ECO:0000256" key="8">
    <source>
        <dbReference type="ARBA" id="ARBA00049196"/>
    </source>
</evidence>
<dbReference type="PROSITE" id="PS51462">
    <property type="entry name" value="NUDIX"/>
    <property type="match status" value="1"/>
</dbReference>
<evidence type="ECO:0000256" key="10">
    <source>
        <dbReference type="PROSITE-ProRule" id="PRU00134"/>
    </source>
</evidence>
<evidence type="ECO:0000256" key="9">
    <source>
        <dbReference type="ARBA" id="ARBA00049264"/>
    </source>
</evidence>
<feature type="domain" description="MYND-type" evidence="11">
    <location>
        <begin position="35"/>
        <end position="79"/>
    </location>
</feature>
<dbReference type="InterPro" id="IPR002893">
    <property type="entry name" value="Znf_MYND"/>
</dbReference>
<keyword evidence="4" id="KW-0378">Hydrolase</keyword>
<keyword evidence="3 10" id="KW-0863">Zinc-finger</keyword>
<evidence type="ECO:0000259" key="11">
    <source>
        <dbReference type="PROSITE" id="PS50865"/>
    </source>
</evidence>
<evidence type="ECO:0000313" key="13">
    <source>
        <dbReference type="EMBL" id="CAG7830755.1"/>
    </source>
</evidence>
<evidence type="ECO:0000256" key="4">
    <source>
        <dbReference type="ARBA" id="ARBA00022801"/>
    </source>
</evidence>
<evidence type="ECO:0000256" key="5">
    <source>
        <dbReference type="ARBA" id="ARBA00022833"/>
    </source>
</evidence>
<dbReference type="GO" id="GO:0016787">
    <property type="term" value="F:hydrolase activity"/>
    <property type="evidence" value="ECO:0007669"/>
    <property type="project" value="UniProtKB-KW"/>
</dbReference>
<evidence type="ECO:0000256" key="7">
    <source>
        <dbReference type="ARBA" id="ARBA00047501"/>
    </source>
</evidence>
<name>A0A8J2LAT8_9HEXA</name>
<keyword evidence="2" id="KW-0479">Metal-binding</keyword>
<dbReference type="CDD" id="cd03429">
    <property type="entry name" value="NUDIX_NADH_pyrophosphatase_Nudt13"/>
    <property type="match status" value="1"/>
</dbReference>
<organism evidence="13 14">
    <name type="scientific">Allacma fusca</name>
    <dbReference type="NCBI Taxonomy" id="39272"/>
    <lineage>
        <taxon>Eukaryota</taxon>
        <taxon>Metazoa</taxon>
        <taxon>Ecdysozoa</taxon>
        <taxon>Arthropoda</taxon>
        <taxon>Hexapoda</taxon>
        <taxon>Collembola</taxon>
        <taxon>Symphypleona</taxon>
        <taxon>Sminthuridae</taxon>
        <taxon>Allacma</taxon>
    </lineage>
</organism>
<dbReference type="PROSITE" id="PS50865">
    <property type="entry name" value="ZF_MYND_2"/>
    <property type="match status" value="1"/>
</dbReference>
<evidence type="ECO:0000256" key="3">
    <source>
        <dbReference type="ARBA" id="ARBA00022771"/>
    </source>
</evidence>
<dbReference type="PANTHER" id="PTHR11383">
    <property type="entry name" value="NUCLEOSIDE DIPHOSPHATE-LINKED MOIETY X MOTIF 13"/>
    <property type="match status" value="1"/>
</dbReference>
<dbReference type="InterPro" id="IPR020084">
    <property type="entry name" value="NUDIX_hydrolase_CS"/>
</dbReference>
<evidence type="ECO:0000313" key="14">
    <source>
        <dbReference type="Proteomes" id="UP000708208"/>
    </source>
</evidence>
<dbReference type="Proteomes" id="UP000708208">
    <property type="component" value="Unassembled WGS sequence"/>
</dbReference>
<keyword evidence="6" id="KW-0460">Magnesium</keyword>
<dbReference type="InterPro" id="IPR049734">
    <property type="entry name" value="NudC-like_C"/>
</dbReference>
<dbReference type="AlphaFoldDB" id="A0A8J2LAT8"/>
<evidence type="ECO:0000256" key="1">
    <source>
        <dbReference type="ARBA" id="ARBA00001946"/>
    </source>
</evidence>
<comment type="cofactor">
    <cofactor evidence="1">
        <name>Mg(2+)</name>
        <dbReference type="ChEBI" id="CHEBI:18420"/>
    </cofactor>
</comment>
<dbReference type="PANTHER" id="PTHR11383:SF3">
    <property type="entry name" value="NAD(P)H PYROPHOSPHATASE NUDT13, MITOCHONDRIAL"/>
    <property type="match status" value="1"/>
</dbReference>
<dbReference type="OrthoDB" id="265717at2759"/>
<dbReference type="InterPro" id="IPR015375">
    <property type="entry name" value="NADH_PPase-like_N"/>
</dbReference>
<gene>
    <name evidence="13" type="ORF">AFUS01_LOCUS40540</name>
</gene>